<dbReference type="Gene3D" id="3.40.710.10">
    <property type="entry name" value="DD-peptidase/beta-lactamase superfamily"/>
    <property type="match status" value="1"/>
</dbReference>
<dbReference type="EMBL" id="SDMR01000004">
    <property type="protein sequence ID" value="TBT95500.1"/>
    <property type="molecule type" value="Genomic_DNA"/>
</dbReference>
<proteinExistence type="predicted"/>
<evidence type="ECO:0000313" key="2">
    <source>
        <dbReference type="EMBL" id="TBT95500.1"/>
    </source>
</evidence>
<dbReference type="PANTHER" id="PTHR43283">
    <property type="entry name" value="BETA-LACTAMASE-RELATED"/>
    <property type="match status" value="1"/>
</dbReference>
<name>A0A4Q9KNE0_PROTD</name>
<keyword evidence="2" id="KW-0378">Hydrolase</keyword>
<gene>
    <name evidence="2" type="ORF">ET996_05235</name>
</gene>
<sequence length="444" mass="47127">MDALAAFLAAADASPLVSLHSLLVKVRGETKVEAYWTPYVASDRTLVYSASKTVAATAVGLAVGEGLFGLDDRIVDLLPESVPDGVDDRTAELTVHHILSMSTGHDADTLDAVRAAPDGDGARALLSIPPQTPVGSRHVYNNGASWLLGELVRRRTGGSLMAFLRPRLFEPLGIAPAWEVDRLGREWGFSGCRLTTRELSAIGELYLNDGVHDGRRVLPEGWVAAASTMHIDTRFEENPDWALGYGYQVWGGREGYRLDGAYGQFSFVLPEPEATITLTSGGIEGGKAVLELVFEHLVPALAEPWASPGELALPMPTDAGASGPWSAAVVPPRPVLAPGSVQGCVPEVTDARASRDGDRWTLALTWDGVPLSLAGGPGWTRQLVGPDNVPVALAMGTEGSDAVAHLVFTDTPHVLVVRLGARTGVAWLTSPLHGPALRDLRTWA</sequence>
<organism evidence="2 3">
    <name type="scientific">Propioniciclava tarda</name>
    <dbReference type="NCBI Taxonomy" id="433330"/>
    <lineage>
        <taxon>Bacteria</taxon>
        <taxon>Bacillati</taxon>
        <taxon>Actinomycetota</taxon>
        <taxon>Actinomycetes</taxon>
        <taxon>Propionibacteriales</taxon>
        <taxon>Propionibacteriaceae</taxon>
        <taxon>Propioniciclava</taxon>
    </lineage>
</organism>
<reference evidence="2 3" key="1">
    <citation type="submission" date="2019-01" db="EMBL/GenBank/DDBJ databases">
        <title>Lactibacter flavus gen. nov., sp. nov., a novel bacterium of the family Propionibacteriaceae isolated from raw milk and dairy products.</title>
        <authorList>
            <person name="Huptas C."/>
            <person name="Wenning M."/>
            <person name="Breitenwieser F."/>
            <person name="Doll E."/>
            <person name="Von Neubeck M."/>
            <person name="Busse H.-J."/>
            <person name="Scherer S."/>
        </authorList>
    </citation>
    <scope>NUCLEOTIDE SEQUENCE [LARGE SCALE GENOMIC DNA]</scope>
    <source>
        <strain evidence="2 3">DSM 22130</strain>
    </source>
</reference>
<dbReference type="Proteomes" id="UP000291933">
    <property type="component" value="Unassembled WGS sequence"/>
</dbReference>
<dbReference type="AlphaFoldDB" id="A0A4Q9KNE0"/>
<evidence type="ECO:0000313" key="3">
    <source>
        <dbReference type="Proteomes" id="UP000291933"/>
    </source>
</evidence>
<dbReference type="OrthoDB" id="9773047at2"/>
<dbReference type="InterPro" id="IPR012338">
    <property type="entry name" value="Beta-lactam/transpept-like"/>
</dbReference>
<protein>
    <submittedName>
        <fullName evidence="2">Class C beta-lactamase-related serine hydrolase</fullName>
    </submittedName>
</protein>
<dbReference type="PANTHER" id="PTHR43283:SF7">
    <property type="entry name" value="BETA-LACTAMASE-RELATED DOMAIN-CONTAINING PROTEIN"/>
    <property type="match status" value="1"/>
</dbReference>
<dbReference type="GO" id="GO:0016787">
    <property type="term" value="F:hydrolase activity"/>
    <property type="evidence" value="ECO:0007669"/>
    <property type="project" value="UniProtKB-KW"/>
</dbReference>
<comment type="caution">
    <text evidence="2">The sequence shown here is derived from an EMBL/GenBank/DDBJ whole genome shotgun (WGS) entry which is preliminary data.</text>
</comment>
<dbReference type="Pfam" id="PF00144">
    <property type="entry name" value="Beta-lactamase"/>
    <property type="match status" value="1"/>
</dbReference>
<dbReference type="RefSeq" id="WP_131171493.1">
    <property type="nucleotide sequence ID" value="NZ_FXTL01000004.1"/>
</dbReference>
<dbReference type="SUPFAM" id="SSF56601">
    <property type="entry name" value="beta-lactamase/transpeptidase-like"/>
    <property type="match status" value="1"/>
</dbReference>
<dbReference type="InterPro" id="IPR001466">
    <property type="entry name" value="Beta-lactam-related"/>
</dbReference>
<evidence type="ECO:0000259" key="1">
    <source>
        <dbReference type="Pfam" id="PF00144"/>
    </source>
</evidence>
<accession>A0A4Q9KNE0</accession>
<feature type="domain" description="Beta-lactamase-related" evidence="1">
    <location>
        <begin position="22"/>
        <end position="278"/>
    </location>
</feature>
<dbReference type="InterPro" id="IPR050789">
    <property type="entry name" value="Diverse_Enzym_Activities"/>
</dbReference>
<keyword evidence="3" id="KW-1185">Reference proteome</keyword>